<evidence type="ECO:0000313" key="2">
    <source>
        <dbReference type="EMBL" id="KAF6506277.1"/>
    </source>
</evidence>
<feature type="compositionally biased region" description="Basic and acidic residues" evidence="1">
    <location>
        <begin position="151"/>
        <end position="160"/>
    </location>
</feature>
<organism evidence="2 3">
    <name type="scientific">Rousettus aegyptiacus</name>
    <name type="common">Egyptian fruit bat</name>
    <name type="synonym">Pteropus aegyptiacus</name>
    <dbReference type="NCBI Taxonomy" id="9407"/>
    <lineage>
        <taxon>Eukaryota</taxon>
        <taxon>Metazoa</taxon>
        <taxon>Chordata</taxon>
        <taxon>Craniata</taxon>
        <taxon>Vertebrata</taxon>
        <taxon>Euteleostomi</taxon>
        <taxon>Mammalia</taxon>
        <taxon>Eutheria</taxon>
        <taxon>Laurasiatheria</taxon>
        <taxon>Chiroptera</taxon>
        <taxon>Yinpterochiroptera</taxon>
        <taxon>Pteropodoidea</taxon>
        <taxon>Pteropodidae</taxon>
        <taxon>Rousettinae</taxon>
        <taxon>Rousettus</taxon>
    </lineage>
</organism>
<dbReference type="EMBL" id="JACASE010000001">
    <property type="protein sequence ID" value="KAF6506277.1"/>
    <property type="molecule type" value="Genomic_DNA"/>
</dbReference>
<feature type="region of interest" description="Disordered" evidence="1">
    <location>
        <begin position="108"/>
        <end position="180"/>
    </location>
</feature>
<dbReference type="AlphaFoldDB" id="A0A7J8KBM6"/>
<comment type="caution">
    <text evidence="2">The sequence shown here is derived from an EMBL/GenBank/DDBJ whole genome shotgun (WGS) entry which is preliminary data.</text>
</comment>
<keyword evidence="3" id="KW-1185">Reference proteome</keyword>
<protein>
    <submittedName>
        <fullName evidence="2">Uncharacterized protein</fullName>
    </submittedName>
</protein>
<reference evidence="2 3" key="1">
    <citation type="journal article" date="2020" name="Nature">
        <title>Six reference-quality genomes reveal evolution of bat adaptations.</title>
        <authorList>
            <person name="Jebb D."/>
            <person name="Huang Z."/>
            <person name="Pippel M."/>
            <person name="Hughes G.M."/>
            <person name="Lavrichenko K."/>
            <person name="Devanna P."/>
            <person name="Winkler S."/>
            <person name="Jermiin L.S."/>
            <person name="Skirmuntt E.C."/>
            <person name="Katzourakis A."/>
            <person name="Burkitt-Gray L."/>
            <person name="Ray D.A."/>
            <person name="Sullivan K.A.M."/>
            <person name="Roscito J.G."/>
            <person name="Kirilenko B.M."/>
            <person name="Davalos L.M."/>
            <person name="Corthals A.P."/>
            <person name="Power M.L."/>
            <person name="Jones G."/>
            <person name="Ransome R.D."/>
            <person name="Dechmann D.K.N."/>
            <person name="Locatelli A.G."/>
            <person name="Puechmaille S.J."/>
            <person name="Fedrigo O."/>
            <person name="Jarvis E.D."/>
            <person name="Hiller M."/>
            <person name="Vernes S.C."/>
            <person name="Myers E.W."/>
            <person name="Teeling E.C."/>
        </authorList>
    </citation>
    <scope>NUCLEOTIDE SEQUENCE [LARGE SCALE GENOMIC DNA]</scope>
    <source>
        <strain evidence="2">MRouAeg1</strain>
        <tissue evidence="2">Muscle</tissue>
    </source>
</reference>
<name>A0A7J8KBM6_ROUAE</name>
<evidence type="ECO:0000256" key="1">
    <source>
        <dbReference type="SAM" id="MobiDB-lite"/>
    </source>
</evidence>
<accession>A0A7J8KBM6</accession>
<proteinExistence type="predicted"/>
<evidence type="ECO:0000313" key="3">
    <source>
        <dbReference type="Proteomes" id="UP000593571"/>
    </source>
</evidence>
<feature type="compositionally biased region" description="Gly residues" evidence="1">
    <location>
        <begin position="161"/>
        <end position="171"/>
    </location>
</feature>
<dbReference type="Proteomes" id="UP000593571">
    <property type="component" value="Unassembled WGS sequence"/>
</dbReference>
<gene>
    <name evidence="2" type="ORF">HJG63_008063</name>
</gene>
<sequence>MLPATCRPPSSPSTLWPQRQSWPGYTPRVCDCHQSHLRQLGPRLPLPRGPWGRGRDFSPPPNPGLVRWWLMVHTAGCVRRPLQQTTQHPVSRSQHRLLPCTLPYAPPEHSPRTCPGVTPREVVSPHPTPTPRAPCSSSPVLAPTRGPLPADRARVSREGRGGAWGAGGEGPPRGPSASPG</sequence>